<evidence type="ECO:0000256" key="1">
    <source>
        <dbReference type="SAM" id="MobiDB-lite"/>
    </source>
</evidence>
<dbReference type="InterPro" id="IPR036388">
    <property type="entry name" value="WH-like_DNA-bd_sf"/>
</dbReference>
<reference evidence="2 3" key="1">
    <citation type="submission" date="2018-01" db="EMBL/GenBank/DDBJ databases">
        <title>Genomic Encyclopedia of Archaeal and Bacterial Type Strains, Phase II (KMG-II): from individual species to whole genera.</title>
        <authorList>
            <person name="Goeker M."/>
        </authorList>
    </citation>
    <scope>NUCLEOTIDE SEQUENCE [LARGE SCALE GENOMIC DNA]</scope>
    <source>
        <strain evidence="2 3">DSM 17023</strain>
    </source>
</reference>
<keyword evidence="3" id="KW-1185">Reference proteome</keyword>
<accession>A0A2S3UK14</accession>
<dbReference type="OrthoDB" id="9800506at2"/>
<dbReference type="SUPFAM" id="SSF46785">
    <property type="entry name" value="Winged helix' DNA-binding domain"/>
    <property type="match status" value="1"/>
</dbReference>
<evidence type="ECO:0000313" key="2">
    <source>
        <dbReference type="EMBL" id="POF28072.1"/>
    </source>
</evidence>
<protein>
    <submittedName>
        <fullName evidence="2">Rrf2 family protein</fullName>
    </submittedName>
</protein>
<feature type="compositionally biased region" description="Basic and acidic residues" evidence="1">
    <location>
        <begin position="136"/>
        <end position="149"/>
    </location>
</feature>
<dbReference type="Proteomes" id="UP000236959">
    <property type="component" value="Unassembled WGS sequence"/>
</dbReference>
<evidence type="ECO:0000313" key="3">
    <source>
        <dbReference type="Proteomes" id="UP000236959"/>
    </source>
</evidence>
<dbReference type="AlphaFoldDB" id="A0A2S3UK14"/>
<dbReference type="EMBL" id="PPCN01000017">
    <property type="protein sequence ID" value="POF28072.1"/>
    <property type="molecule type" value="Genomic_DNA"/>
</dbReference>
<proteinExistence type="predicted"/>
<comment type="caution">
    <text evidence="2">The sequence shown here is derived from an EMBL/GenBank/DDBJ whole genome shotgun (WGS) entry which is preliminary data.</text>
</comment>
<gene>
    <name evidence="2" type="ORF">CLV41_1175</name>
</gene>
<dbReference type="InterPro" id="IPR036390">
    <property type="entry name" value="WH_DNA-bd_sf"/>
</dbReference>
<dbReference type="GO" id="GO:0005829">
    <property type="term" value="C:cytosol"/>
    <property type="evidence" value="ECO:0007669"/>
    <property type="project" value="TreeGrafter"/>
</dbReference>
<sequence length="156" mass="16969">MRTDSRLPRVLHALLHLEQAEEPLTSEQIGKMLNTNPSLVRRTMAGLREAGFVGSTRGHGGGWVLERPLNEITLADVYAALGSPELFSLGRSGDAPACLLERAANRATSAALDAARETFQAELERVTVADLVRPHAREIREHQEKRTGKVPEAGGQ</sequence>
<dbReference type="PROSITE" id="PS51197">
    <property type="entry name" value="HTH_RRF2_2"/>
    <property type="match status" value="1"/>
</dbReference>
<dbReference type="PANTHER" id="PTHR33221">
    <property type="entry name" value="WINGED HELIX-TURN-HELIX TRANSCRIPTIONAL REGULATOR, RRF2 FAMILY"/>
    <property type="match status" value="1"/>
</dbReference>
<feature type="region of interest" description="Disordered" evidence="1">
    <location>
        <begin position="136"/>
        <end position="156"/>
    </location>
</feature>
<dbReference type="GO" id="GO:0003700">
    <property type="term" value="F:DNA-binding transcription factor activity"/>
    <property type="evidence" value="ECO:0007669"/>
    <property type="project" value="TreeGrafter"/>
</dbReference>
<dbReference type="Pfam" id="PF02082">
    <property type="entry name" value="Rrf2"/>
    <property type="match status" value="1"/>
</dbReference>
<name>A0A2S3UK14_9HYPH</name>
<dbReference type="InterPro" id="IPR000944">
    <property type="entry name" value="Tscrpt_reg_Rrf2"/>
</dbReference>
<organism evidence="2 3">
    <name type="scientific">Roseibium marinum</name>
    <dbReference type="NCBI Taxonomy" id="281252"/>
    <lineage>
        <taxon>Bacteria</taxon>
        <taxon>Pseudomonadati</taxon>
        <taxon>Pseudomonadota</taxon>
        <taxon>Alphaproteobacteria</taxon>
        <taxon>Hyphomicrobiales</taxon>
        <taxon>Stappiaceae</taxon>
        <taxon>Roseibium</taxon>
    </lineage>
</organism>
<dbReference type="RefSeq" id="WP_103225238.1">
    <property type="nucleotide sequence ID" value="NZ_PPCN01000017.1"/>
</dbReference>
<dbReference type="Gene3D" id="1.10.10.10">
    <property type="entry name" value="Winged helix-like DNA-binding domain superfamily/Winged helix DNA-binding domain"/>
    <property type="match status" value="1"/>
</dbReference>
<dbReference type="PANTHER" id="PTHR33221:SF15">
    <property type="entry name" value="HTH-TYPE TRANSCRIPTIONAL REGULATOR YWGB-RELATED"/>
    <property type="match status" value="1"/>
</dbReference>